<comment type="caution">
    <text evidence="9">The sequence shown here is derived from an EMBL/GenBank/DDBJ whole genome shotgun (WGS) entry which is preliminary data.</text>
</comment>
<feature type="transmembrane region" description="Helical" evidence="7">
    <location>
        <begin position="411"/>
        <end position="431"/>
    </location>
</feature>
<keyword evidence="2" id="KW-0805">Transcription regulation</keyword>
<keyword evidence="5" id="KW-0539">Nucleus</keyword>
<evidence type="ECO:0000256" key="2">
    <source>
        <dbReference type="ARBA" id="ARBA00023015"/>
    </source>
</evidence>
<keyword evidence="3" id="KW-0238">DNA-binding</keyword>
<dbReference type="AlphaFoldDB" id="A0ABD1BT06"/>
<evidence type="ECO:0000256" key="3">
    <source>
        <dbReference type="ARBA" id="ARBA00023125"/>
    </source>
</evidence>
<dbReference type="PANTHER" id="PTHR31989">
    <property type="entry name" value="NAC DOMAIN-CONTAINING PROTEIN 82-RELATED"/>
    <property type="match status" value="1"/>
</dbReference>
<dbReference type="Proteomes" id="UP001558713">
    <property type="component" value="Unassembled WGS sequence"/>
</dbReference>
<dbReference type="InterPro" id="IPR003441">
    <property type="entry name" value="NAC-dom"/>
</dbReference>
<comment type="subcellular location">
    <subcellularLocation>
        <location evidence="1">Nucleus</location>
    </subcellularLocation>
</comment>
<dbReference type="InterPro" id="IPR036093">
    <property type="entry name" value="NAC_dom_sf"/>
</dbReference>
<keyword evidence="7" id="KW-0812">Transmembrane</keyword>
<name>A0ABD1BT06_CARAN</name>
<feature type="compositionally biased region" description="Low complexity" evidence="6">
    <location>
        <begin position="306"/>
        <end position="319"/>
    </location>
</feature>
<evidence type="ECO:0000256" key="4">
    <source>
        <dbReference type="ARBA" id="ARBA00023163"/>
    </source>
</evidence>
<organism evidence="9 10">
    <name type="scientific">Cardamine amara subsp. amara</name>
    <dbReference type="NCBI Taxonomy" id="228776"/>
    <lineage>
        <taxon>Eukaryota</taxon>
        <taxon>Viridiplantae</taxon>
        <taxon>Streptophyta</taxon>
        <taxon>Embryophyta</taxon>
        <taxon>Tracheophyta</taxon>
        <taxon>Spermatophyta</taxon>
        <taxon>Magnoliopsida</taxon>
        <taxon>eudicotyledons</taxon>
        <taxon>Gunneridae</taxon>
        <taxon>Pentapetalae</taxon>
        <taxon>rosids</taxon>
        <taxon>malvids</taxon>
        <taxon>Brassicales</taxon>
        <taxon>Brassicaceae</taxon>
        <taxon>Cardamineae</taxon>
        <taxon>Cardamine</taxon>
    </lineage>
</organism>
<keyword evidence="7" id="KW-0472">Membrane</keyword>
<keyword evidence="4" id="KW-0804">Transcription</keyword>
<gene>
    <name evidence="9" type="ORF">V5N11_021082</name>
</gene>
<dbReference type="PROSITE" id="PS51005">
    <property type="entry name" value="NAC"/>
    <property type="match status" value="1"/>
</dbReference>
<dbReference type="Gene3D" id="2.170.150.80">
    <property type="entry name" value="NAC domain"/>
    <property type="match status" value="1"/>
</dbReference>
<feature type="domain" description="NAC" evidence="8">
    <location>
        <begin position="3"/>
        <end position="154"/>
    </location>
</feature>
<evidence type="ECO:0000256" key="6">
    <source>
        <dbReference type="SAM" id="MobiDB-lite"/>
    </source>
</evidence>
<dbReference type="GO" id="GO:0005634">
    <property type="term" value="C:nucleus"/>
    <property type="evidence" value="ECO:0007669"/>
    <property type="project" value="UniProtKB-SubCell"/>
</dbReference>
<sequence length="432" mass="49460">MENQVGYGFRPNDEELVGYYLHNKIEGNTCLVEGAISEVNICSYDPWNLRFQSKYKSRDPMWYFFSRRDNKYGNGNRQNRTTISGKWKLTGDAVDVKDQWGTWCGTPGKKIGHKRVLVFLDGINTKSDWVIHEFHYELLPEHKRTYVICRLEYKGHDRSILFDSPTDLIPRFVANRTGSAGSVVNQSRQGNSSYNTDHDSVNQGHESNQNIIMLQPVQGGYLQPFNPLPELDCDQWFRGYTNLQQPVPCSAPYDDESGIIWNCVNQVNDYSFAEERTFMQENFNIHQPKKPVTVFFVDDSSDSETESTIFEDTSSSTDTVGSSNEPDHTPIDDIPSLNTIEPLHSFEAQEQPKPWKLHLKGKEKVINSQKSECEWKMAEDSIKKTPSTNTAKQSSIVLEKRTQRNAQRINLKNMIIGVLLLIYIIGLIILVG</sequence>
<dbReference type="Pfam" id="PF02365">
    <property type="entry name" value="NAM"/>
    <property type="match status" value="1"/>
</dbReference>
<evidence type="ECO:0000256" key="1">
    <source>
        <dbReference type="ARBA" id="ARBA00004123"/>
    </source>
</evidence>
<proteinExistence type="predicted"/>
<feature type="region of interest" description="Disordered" evidence="6">
    <location>
        <begin position="305"/>
        <end position="335"/>
    </location>
</feature>
<dbReference type="SUPFAM" id="SSF101941">
    <property type="entry name" value="NAC domain"/>
    <property type="match status" value="1"/>
</dbReference>
<reference evidence="9 10" key="1">
    <citation type="submission" date="2024-04" db="EMBL/GenBank/DDBJ databases">
        <title>Genome assembly C_amara_ONT_v2.</title>
        <authorList>
            <person name="Yant L."/>
            <person name="Moore C."/>
            <person name="Slenker M."/>
        </authorList>
    </citation>
    <scope>NUCLEOTIDE SEQUENCE [LARGE SCALE GENOMIC DNA]</scope>
    <source>
        <tissue evidence="9">Leaf</tissue>
    </source>
</reference>
<keyword evidence="7" id="KW-1133">Transmembrane helix</keyword>
<evidence type="ECO:0000256" key="7">
    <source>
        <dbReference type="SAM" id="Phobius"/>
    </source>
</evidence>
<evidence type="ECO:0000256" key="5">
    <source>
        <dbReference type="ARBA" id="ARBA00023242"/>
    </source>
</evidence>
<evidence type="ECO:0000259" key="8">
    <source>
        <dbReference type="PROSITE" id="PS51005"/>
    </source>
</evidence>
<keyword evidence="10" id="KW-1185">Reference proteome</keyword>
<dbReference type="GO" id="GO:0003677">
    <property type="term" value="F:DNA binding"/>
    <property type="evidence" value="ECO:0007669"/>
    <property type="project" value="UniProtKB-KW"/>
</dbReference>
<dbReference type="EMBL" id="JBANAX010000157">
    <property type="protein sequence ID" value="KAL1220322.1"/>
    <property type="molecule type" value="Genomic_DNA"/>
</dbReference>
<accession>A0ABD1BT06</accession>
<evidence type="ECO:0000313" key="10">
    <source>
        <dbReference type="Proteomes" id="UP001558713"/>
    </source>
</evidence>
<evidence type="ECO:0000313" key="9">
    <source>
        <dbReference type="EMBL" id="KAL1220322.1"/>
    </source>
</evidence>
<protein>
    <submittedName>
        <fullName evidence="9">NAC domain-containing protein 1</fullName>
    </submittedName>
</protein>